<reference evidence="2" key="1">
    <citation type="submission" date="2024-03" db="EMBL/GenBank/DDBJ databases">
        <authorList>
            <consortium name="ELIXIR-Norway"/>
            <consortium name="Elixir Norway"/>
        </authorList>
    </citation>
    <scope>NUCLEOTIDE SEQUENCE</scope>
</reference>
<name>A0ABP1AAJ9_9BRYO</name>
<gene>
    <name evidence="2" type="ORF">CSSPJE1EN2_LOCUS2560</name>
</gene>
<dbReference type="Proteomes" id="UP001497522">
    <property type="component" value="Chromosome 10"/>
</dbReference>
<proteinExistence type="predicted"/>
<keyword evidence="3" id="KW-1185">Reference proteome</keyword>
<feature type="compositionally biased region" description="Polar residues" evidence="1">
    <location>
        <begin position="59"/>
        <end position="72"/>
    </location>
</feature>
<organism evidence="2 3">
    <name type="scientific">Sphagnum jensenii</name>
    <dbReference type="NCBI Taxonomy" id="128206"/>
    <lineage>
        <taxon>Eukaryota</taxon>
        <taxon>Viridiplantae</taxon>
        <taxon>Streptophyta</taxon>
        <taxon>Embryophyta</taxon>
        <taxon>Bryophyta</taxon>
        <taxon>Sphagnophytina</taxon>
        <taxon>Sphagnopsida</taxon>
        <taxon>Sphagnales</taxon>
        <taxon>Sphagnaceae</taxon>
        <taxon>Sphagnum</taxon>
    </lineage>
</organism>
<accession>A0ABP1AAJ9</accession>
<dbReference type="EMBL" id="OZ023711">
    <property type="protein sequence ID" value="CAK9859565.1"/>
    <property type="molecule type" value="Genomic_DNA"/>
</dbReference>
<evidence type="ECO:0000313" key="3">
    <source>
        <dbReference type="Proteomes" id="UP001497522"/>
    </source>
</evidence>
<evidence type="ECO:0000256" key="1">
    <source>
        <dbReference type="SAM" id="MobiDB-lite"/>
    </source>
</evidence>
<feature type="region of interest" description="Disordered" evidence="1">
    <location>
        <begin position="48"/>
        <end position="72"/>
    </location>
</feature>
<protein>
    <submittedName>
        <fullName evidence="2">Uncharacterized protein</fullName>
    </submittedName>
</protein>
<evidence type="ECO:0000313" key="2">
    <source>
        <dbReference type="EMBL" id="CAK9859565.1"/>
    </source>
</evidence>
<sequence>MCNVKVCKQKQLKSRTIEKSSHITTALWNHSLDDGTTEIIEGSSRTTSHVQSRIMGGKIQSTPAQSLQSSVH</sequence>